<feature type="coiled-coil region" evidence="1">
    <location>
        <begin position="141"/>
        <end position="216"/>
    </location>
</feature>
<feature type="compositionally biased region" description="Polar residues" evidence="2">
    <location>
        <begin position="307"/>
        <end position="317"/>
    </location>
</feature>
<evidence type="ECO:0000313" key="5">
    <source>
        <dbReference type="WBParaSite" id="TCONS_00008057.p1"/>
    </source>
</evidence>
<evidence type="ECO:0000313" key="3">
    <source>
        <dbReference type="Proteomes" id="UP000035681"/>
    </source>
</evidence>
<sequence>MNGRRSEEENSYPLLVNSSNITVRRSTNKGNSFNETTNSKSPQLLANFNNSNSPTIIHSNNSINKLLEGLNNMSSTSILIKKQAEIQMKAINSMTKWAIENDNAAIDDVMKKTNEVFKLFSNRMVHFANEHETSIKVLKKIEQTEKAIKMAEKKILQINEQEKKINKDIKKFSRSSSSSFFKSKKPTDLAVLQHDLNKIKSAKINAEKELSDVKAEMEVIKMFRFRKGMEGISIAWKNFAMDLASIFTCQQELIDMVPAISTEDVREMVYEGSSQTSNMIEDLKEKLRITNLSNNIDRNYGRRSEPIRSTPQLLSQSNRRRGTPPPPYSLAVAPEYETSTPRRHSTFISPTFSEDSDYSSSSSTGGNRQIERTPIRIPINPNNQVSNGKLYPSLSPNPYKERLRYRNGGHLNYCQNHETAA</sequence>
<dbReference type="AlphaFoldDB" id="A0A0K0DZA4"/>
<dbReference type="InterPro" id="IPR027267">
    <property type="entry name" value="AH/BAR_dom_sf"/>
</dbReference>
<reference evidence="4" key="1">
    <citation type="submission" date="2015-08" db="UniProtKB">
        <authorList>
            <consortium name="WormBaseParasite"/>
        </authorList>
    </citation>
    <scope>IDENTIFICATION</scope>
</reference>
<protein>
    <submittedName>
        <fullName evidence="5">F-BAR domain-containing protein</fullName>
    </submittedName>
    <submittedName>
        <fullName evidence="4">IMD domain-containing protein</fullName>
    </submittedName>
</protein>
<dbReference type="WBParaSite" id="TCONS_00008057.p1">
    <property type="protein sequence ID" value="TCONS_00008057.p1"/>
    <property type="gene ID" value="XLOC_006054"/>
</dbReference>
<dbReference type="WBParaSite" id="SSTP_0000257000.1">
    <property type="protein sequence ID" value="SSTP_0000257000.1"/>
    <property type="gene ID" value="SSTP_0000257000"/>
</dbReference>
<dbReference type="STRING" id="6248.A0A0K0DZA4"/>
<evidence type="ECO:0000313" key="4">
    <source>
        <dbReference type="WBParaSite" id="SSTP_0000257000.1"/>
    </source>
</evidence>
<keyword evidence="1" id="KW-0175">Coiled coil</keyword>
<dbReference type="Proteomes" id="UP000035681">
    <property type="component" value="Unplaced"/>
</dbReference>
<keyword evidence="3" id="KW-1185">Reference proteome</keyword>
<organism evidence="4">
    <name type="scientific">Strongyloides stercoralis</name>
    <name type="common">Threadworm</name>
    <dbReference type="NCBI Taxonomy" id="6248"/>
    <lineage>
        <taxon>Eukaryota</taxon>
        <taxon>Metazoa</taxon>
        <taxon>Ecdysozoa</taxon>
        <taxon>Nematoda</taxon>
        <taxon>Chromadorea</taxon>
        <taxon>Rhabditida</taxon>
        <taxon>Tylenchina</taxon>
        <taxon>Panagrolaimomorpha</taxon>
        <taxon>Strongyloidoidea</taxon>
        <taxon>Strongyloididae</taxon>
        <taxon>Strongyloides</taxon>
    </lineage>
</organism>
<evidence type="ECO:0000256" key="2">
    <source>
        <dbReference type="SAM" id="MobiDB-lite"/>
    </source>
</evidence>
<feature type="region of interest" description="Disordered" evidence="2">
    <location>
        <begin position="296"/>
        <end position="397"/>
    </location>
</feature>
<name>A0A0K0DZA4_STRER</name>
<evidence type="ECO:0000256" key="1">
    <source>
        <dbReference type="SAM" id="Coils"/>
    </source>
</evidence>
<proteinExistence type="predicted"/>
<dbReference type="Gene3D" id="1.20.1270.60">
    <property type="entry name" value="Arfaptin homology (AH) domain/BAR domain"/>
    <property type="match status" value="1"/>
</dbReference>
<accession>A0A0K0DZA4</accession>
<feature type="region of interest" description="Disordered" evidence="2">
    <location>
        <begin position="25"/>
        <end position="44"/>
    </location>
</feature>